<accession>A0ABQ5IP63</accession>
<keyword evidence="2" id="KW-1185">Reference proteome</keyword>
<name>A0ABQ5IP63_9ASTR</name>
<organism evidence="1 2">
    <name type="scientific">Tanacetum coccineum</name>
    <dbReference type="NCBI Taxonomy" id="301880"/>
    <lineage>
        <taxon>Eukaryota</taxon>
        <taxon>Viridiplantae</taxon>
        <taxon>Streptophyta</taxon>
        <taxon>Embryophyta</taxon>
        <taxon>Tracheophyta</taxon>
        <taxon>Spermatophyta</taxon>
        <taxon>Magnoliopsida</taxon>
        <taxon>eudicotyledons</taxon>
        <taxon>Gunneridae</taxon>
        <taxon>Pentapetalae</taxon>
        <taxon>asterids</taxon>
        <taxon>campanulids</taxon>
        <taxon>Asterales</taxon>
        <taxon>Asteraceae</taxon>
        <taxon>Asteroideae</taxon>
        <taxon>Anthemideae</taxon>
        <taxon>Anthemidinae</taxon>
        <taxon>Tanacetum</taxon>
    </lineage>
</organism>
<sequence length="73" mass="8799">DTHVQGNRSADESWYYDHRPCMKLRKEGQERKYERKRRAKVTSTKHVEEEWKKCSIAKISKIDLKMKIMMTAV</sequence>
<protein>
    <submittedName>
        <fullName evidence="1">Uncharacterized protein</fullName>
    </submittedName>
</protein>
<dbReference type="Proteomes" id="UP001151760">
    <property type="component" value="Unassembled WGS sequence"/>
</dbReference>
<feature type="non-terminal residue" evidence="1">
    <location>
        <position position="1"/>
    </location>
</feature>
<evidence type="ECO:0000313" key="2">
    <source>
        <dbReference type="Proteomes" id="UP001151760"/>
    </source>
</evidence>
<reference evidence="1" key="2">
    <citation type="submission" date="2022-01" db="EMBL/GenBank/DDBJ databases">
        <authorList>
            <person name="Yamashiro T."/>
            <person name="Shiraishi A."/>
            <person name="Satake H."/>
            <person name="Nakayama K."/>
        </authorList>
    </citation>
    <scope>NUCLEOTIDE SEQUENCE</scope>
</reference>
<reference evidence="1" key="1">
    <citation type="journal article" date="2022" name="Int. J. Mol. Sci.">
        <title>Draft Genome of Tanacetum Coccineum: Genomic Comparison of Closely Related Tanacetum-Family Plants.</title>
        <authorList>
            <person name="Yamashiro T."/>
            <person name="Shiraishi A."/>
            <person name="Nakayama K."/>
            <person name="Satake H."/>
        </authorList>
    </citation>
    <scope>NUCLEOTIDE SEQUENCE</scope>
</reference>
<proteinExistence type="predicted"/>
<evidence type="ECO:0000313" key="1">
    <source>
        <dbReference type="EMBL" id="GJU01172.1"/>
    </source>
</evidence>
<gene>
    <name evidence="1" type="ORF">Tco_1111510</name>
</gene>
<comment type="caution">
    <text evidence="1">The sequence shown here is derived from an EMBL/GenBank/DDBJ whole genome shotgun (WGS) entry which is preliminary data.</text>
</comment>
<dbReference type="EMBL" id="BQNB010020938">
    <property type="protein sequence ID" value="GJU01172.1"/>
    <property type="molecule type" value="Genomic_DNA"/>
</dbReference>